<protein>
    <recommendedName>
        <fullName evidence="5">DUF262 domain-containing protein</fullName>
    </recommendedName>
</protein>
<dbReference type="PANTHER" id="PTHR35149">
    <property type="entry name" value="SLL5132 PROTEIN"/>
    <property type="match status" value="1"/>
</dbReference>
<dbReference type="Pfam" id="PF07510">
    <property type="entry name" value="GmrSD_C"/>
    <property type="match status" value="1"/>
</dbReference>
<feature type="domain" description="GmrSD restriction endonucleases N-terminal" evidence="1">
    <location>
        <begin position="11"/>
        <end position="235"/>
    </location>
</feature>
<dbReference type="PANTHER" id="PTHR35149:SF2">
    <property type="entry name" value="DUF262 DOMAIN-CONTAINING PROTEIN"/>
    <property type="match status" value="1"/>
</dbReference>
<feature type="domain" description="GmrSD restriction endonucleases C-terminal" evidence="2">
    <location>
        <begin position="422"/>
        <end position="557"/>
    </location>
</feature>
<keyword evidence="4" id="KW-1185">Reference proteome</keyword>
<evidence type="ECO:0000259" key="2">
    <source>
        <dbReference type="Pfam" id="PF07510"/>
    </source>
</evidence>
<evidence type="ECO:0000259" key="1">
    <source>
        <dbReference type="Pfam" id="PF03235"/>
    </source>
</evidence>
<dbReference type="RefSeq" id="WP_013823382.1">
    <property type="nucleotide sequence ID" value="NC_015573.1"/>
</dbReference>
<organism evidence="3 4">
    <name type="scientific">Desulfofundulus kuznetsovii (strain DSM 6115 / VKM B-1805 / 17)</name>
    <name type="common">Desulfotomaculum kuznetsovii</name>
    <dbReference type="NCBI Taxonomy" id="760568"/>
    <lineage>
        <taxon>Bacteria</taxon>
        <taxon>Bacillati</taxon>
        <taxon>Bacillota</taxon>
        <taxon>Clostridia</taxon>
        <taxon>Eubacteriales</taxon>
        <taxon>Peptococcaceae</taxon>
        <taxon>Desulfofundulus</taxon>
    </lineage>
</organism>
<gene>
    <name evidence="3" type="ordered locus">Desku_2335</name>
</gene>
<evidence type="ECO:0000313" key="3">
    <source>
        <dbReference type="EMBL" id="AEG15871.1"/>
    </source>
</evidence>
<dbReference type="Proteomes" id="UP000009229">
    <property type="component" value="Chromosome"/>
</dbReference>
<proteinExistence type="predicted"/>
<dbReference type="InterPro" id="IPR011089">
    <property type="entry name" value="GmrSD_C"/>
</dbReference>
<evidence type="ECO:0000313" key="4">
    <source>
        <dbReference type="Proteomes" id="UP000009229"/>
    </source>
</evidence>
<accession>A0AAU8PCP8</accession>
<sequence>MSKIESREIFVKDLFSDKFLFQIPVYQRPFSWDKDDFDNLFEDIRQSMENGEQNYFLGSIILRTVEKEADGSGLYDLVDGQQRITSLIILLAVMRDLLNNFDRNYAEQIQSLLYQKAAPLLGKKESFRLLVWEREQDFFKENILQEGKTLHDFNLKTLKDAKYKMVLAITIFKQKFINDKGEINKDLLFKMSYYVLNNCLFAYVKTGELTLAFRLFTVLNTRGLPLTASDLLKSYNLAAVPDDNRKKYAQIWENIEDELGKEELERLISFLRDIFIREKAKRTMFEEFEERVFASGVISKGEAFIKYLKNMADIYRERVQNAQISSTSNVYVRYYNLMSLMRDFIPSKDWMSAFLRFCEKFNNENKIMEFLQKIEKRYIVDWVLGFTPTQRLTIIYNIIRLINESTCEDEVINNSLFDTSAREKEFLSAIDSVDFYDKNYSKYVLLRIDLDLSDNQNITKAYKGTITIEHILPRNPSHNEWLDLFDKQARSEWTNKIGNLVLLSRRKNSSANNRPFLEKKKSYFGGSMTDFELTKEIDKYNKWDIQSIQDRQMEMLRRAKKLWL</sequence>
<dbReference type="AlphaFoldDB" id="A0AAU8PCP8"/>
<dbReference type="InterPro" id="IPR004919">
    <property type="entry name" value="GmrSD_N"/>
</dbReference>
<name>A0AAU8PCP8_DESK7</name>
<dbReference type="EMBL" id="CP002770">
    <property type="protein sequence ID" value="AEG15871.1"/>
    <property type="molecule type" value="Genomic_DNA"/>
</dbReference>
<dbReference type="KEGG" id="dku:Desku_2335"/>
<dbReference type="Pfam" id="PF03235">
    <property type="entry name" value="GmrSD_N"/>
    <property type="match status" value="1"/>
</dbReference>
<evidence type="ECO:0008006" key="5">
    <source>
        <dbReference type="Google" id="ProtNLM"/>
    </source>
</evidence>
<reference evidence="4" key="1">
    <citation type="submission" date="2011-05" db="EMBL/GenBank/DDBJ databases">
        <title>Complete sequence of Desulfotomaculum kuznetsovii DSM 6115.</title>
        <authorList>
            <person name="Lucas S."/>
            <person name="Han J."/>
            <person name="Lapidus A."/>
            <person name="Cheng J.-F."/>
            <person name="Goodwin L."/>
            <person name="Pitluck S."/>
            <person name="Peters L."/>
            <person name="Mikhailova N."/>
            <person name="Lu M."/>
            <person name="Saunders E."/>
            <person name="Han C."/>
            <person name="Tapia R."/>
            <person name="Land M."/>
            <person name="Hauser L."/>
            <person name="Kyrpides N."/>
            <person name="Ivanova N."/>
            <person name="Pagani I."/>
            <person name="Nazina T."/>
            <person name="Ivanova A."/>
            <person name="Parshina S."/>
            <person name="Kuever J."/>
            <person name="Muyzer G."/>
            <person name="Plugge C."/>
            <person name="Stams A."/>
            <person name="Woyke T."/>
        </authorList>
    </citation>
    <scope>NUCLEOTIDE SEQUENCE [LARGE SCALE GENOMIC DNA]</scope>
    <source>
        <strain evidence="4">DSM 6115 / VKM B-1805 / 17</strain>
    </source>
</reference>